<dbReference type="InterPro" id="IPR056334">
    <property type="entry name" value="BBS7_GAE_dom"/>
</dbReference>
<dbReference type="Pfam" id="PF23360">
    <property type="entry name" value="BBS7_GAE"/>
    <property type="match status" value="1"/>
</dbReference>
<evidence type="ECO:0000313" key="3">
    <source>
        <dbReference type="EMBL" id="KAH8040867.1"/>
    </source>
</evidence>
<dbReference type="GO" id="GO:0036064">
    <property type="term" value="C:ciliary basal body"/>
    <property type="evidence" value="ECO:0007669"/>
    <property type="project" value="TreeGrafter"/>
</dbReference>
<name>A0A9J6F2K0_RHIMP</name>
<proteinExistence type="predicted"/>
<organism evidence="3 4">
    <name type="scientific">Rhipicephalus microplus</name>
    <name type="common">Cattle tick</name>
    <name type="synonym">Boophilus microplus</name>
    <dbReference type="NCBI Taxonomy" id="6941"/>
    <lineage>
        <taxon>Eukaryota</taxon>
        <taxon>Metazoa</taxon>
        <taxon>Ecdysozoa</taxon>
        <taxon>Arthropoda</taxon>
        <taxon>Chelicerata</taxon>
        <taxon>Arachnida</taxon>
        <taxon>Acari</taxon>
        <taxon>Parasitiformes</taxon>
        <taxon>Ixodida</taxon>
        <taxon>Ixodoidea</taxon>
        <taxon>Ixodidae</taxon>
        <taxon>Rhipicephalinae</taxon>
        <taxon>Rhipicephalus</taxon>
        <taxon>Boophilus</taxon>
    </lineage>
</organism>
<keyword evidence="4" id="KW-1185">Reference proteome</keyword>
<evidence type="ECO:0000259" key="2">
    <source>
        <dbReference type="Pfam" id="PF23360"/>
    </source>
</evidence>
<protein>
    <recommendedName>
        <fullName evidence="2">BBS7 GAE domain-containing protein</fullName>
    </recommendedName>
</protein>
<dbReference type="GO" id="GO:0034464">
    <property type="term" value="C:BBSome"/>
    <property type="evidence" value="ECO:0007669"/>
    <property type="project" value="TreeGrafter"/>
</dbReference>
<dbReference type="GO" id="GO:0008104">
    <property type="term" value="P:intracellular protein localization"/>
    <property type="evidence" value="ECO:0007669"/>
    <property type="project" value="TreeGrafter"/>
</dbReference>
<dbReference type="GO" id="GO:0043005">
    <property type="term" value="C:neuron projection"/>
    <property type="evidence" value="ECO:0007669"/>
    <property type="project" value="TreeGrafter"/>
</dbReference>
<feature type="region of interest" description="Disordered" evidence="1">
    <location>
        <begin position="1"/>
        <end position="22"/>
    </location>
</feature>
<comment type="caution">
    <text evidence="3">The sequence shown here is derived from an EMBL/GenBank/DDBJ whole genome shotgun (WGS) entry which is preliminary data.</text>
</comment>
<accession>A0A9J6F2K0</accession>
<reference evidence="3" key="2">
    <citation type="submission" date="2021-09" db="EMBL/GenBank/DDBJ databases">
        <authorList>
            <person name="Jia N."/>
            <person name="Wang J."/>
            <person name="Shi W."/>
            <person name="Du L."/>
            <person name="Sun Y."/>
            <person name="Zhan W."/>
            <person name="Jiang J."/>
            <person name="Wang Q."/>
            <person name="Zhang B."/>
            <person name="Ji P."/>
            <person name="Sakyi L.B."/>
            <person name="Cui X."/>
            <person name="Yuan T."/>
            <person name="Jiang B."/>
            <person name="Yang W."/>
            <person name="Lam T.T.-Y."/>
            <person name="Chang Q."/>
            <person name="Ding S."/>
            <person name="Wang X."/>
            <person name="Zhu J."/>
            <person name="Ruan X."/>
            <person name="Zhao L."/>
            <person name="Wei J."/>
            <person name="Que T."/>
            <person name="Du C."/>
            <person name="Cheng J."/>
            <person name="Dai P."/>
            <person name="Han X."/>
            <person name="Huang E."/>
            <person name="Gao Y."/>
            <person name="Liu J."/>
            <person name="Shao H."/>
            <person name="Ye R."/>
            <person name="Li L."/>
            <person name="Wei W."/>
            <person name="Wang X."/>
            <person name="Wang C."/>
            <person name="Huo Q."/>
            <person name="Li W."/>
            <person name="Guo W."/>
            <person name="Chen H."/>
            <person name="Chen S."/>
            <person name="Zhou L."/>
            <person name="Zhou L."/>
            <person name="Ni X."/>
            <person name="Tian J."/>
            <person name="Zhou Y."/>
            <person name="Sheng Y."/>
            <person name="Liu T."/>
            <person name="Pan Y."/>
            <person name="Xia L."/>
            <person name="Li J."/>
            <person name="Zhao F."/>
            <person name="Cao W."/>
        </authorList>
    </citation>
    <scope>NUCLEOTIDE SEQUENCE</scope>
    <source>
        <strain evidence="3">Rmic-2018</strain>
        <tissue evidence="3">Larvae</tissue>
    </source>
</reference>
<feature type="domain" description="BBS7 GAE" evidence="2">
    <location>
        <begin position="59"/>
        <end position="93"/>
    </location>
</feature>
<dbReference type="GO" id="GO:0005930">
    <property type="term" value="C:axoneme"/>
    <property type="evidence" value="ECO:0007669"/>
    <property type="project" value="TreeGrafter"/>
</dbReference>
<feature type="compositionally biased region" description="Gly residues" evidence="1">
    <location>
        <begin position="1"/>
        <end position="11"/>
    </location>
</feature>
<dbReference type="AlphaFoldDB" id="A0A9J6F2K0"/>
<dbReference type="GO" id="GO:0016020">
    <property type="term" value="C:membrane"/>
    <property type="evidence" value="ECO:0007669"/>
    <property type="project" value="TreeGrafter"/>
</dbReference>
<sequence>MDTVAGVGGRGTTRRELLSASRDSVGEEVEQLEQKVARERETYQLRTYSSDKGSISAVPFFALDDSFVLHHQDASYVLAIQLQTAIDTVVLQVPDLQSRMFVLMSTELPRDIVESGCAITHSSLGPRWEHLTNERTSTLPVVD</sequence>
<dbReference type="PANTHER" id="PTHR16074">
    <property type="entry name" value="BARDET-BIEDL SYNDROME 7 PROTEIN"/>
    <property type="match status" value="1"/>
</dbReference>
<dbReference type="GO" id="GO:0060271">
    <property type="term" value="P:cilium assembly"/>
    <property type="evidence" value="ECO:0007669"/>
    <property type="project" value="TreeGrafter"/>
</dbReference>
<gene>
    <name evidence="3" type="ORF">HPB51_013037</name>
</gene>
<dbReference type="Proteomes" id="UP000821866">
    <property type="component" value="Chromosome 1"/>
</dbReference>
<reference evidence="3" key="1">
    <citation type="journal article" date="2020" name="Cell">
        <title>Large-Scale Comparative Analyses of Tick Genomes Elucidate Their Genetic Diversity and Vector Capacities.</title>
        <authorList>
            <consortium name="Tick Genome and Microbiome Consortium (TIGMIC)"/>
            <person name="Jia N."/>
            <person name="Wang J."/>
            <person name="Shi W."/>
            <person name="Du L."/>
            <person name="Sun Y."/>
            <person name="Zhan W."/>
            <person name="Jiang J.F."/>
            <person name="Wang Q."/>
            <person name="Zhang B."/>
            <person name="Ji P."/>
            <person name="Bell-Sakyi L."/>
            <person name="Cui X.M."/>
            <person name="Yuan T.T."/>
            <person name="Jiang B.G."/>
            <person name="Yang W.F."/>
            <person name="Lam T.T."/>
            <person name="Chang Q.C."/>
            <person name="Ding S.J."/>
            <person name="Wang X.J."/>
            <person name="Zhu J.G."/>
            <person name="Ruan X.D."/>
            <person name="Zhao L."/>
            <person name="Wei J.T."/>
            <person name="Ye R.Z."/>
            <person name="Que T.C."/>
            <person name="Du C.H."/>
            <person name="Zhou Y.H."/>
            <person name="Cheng J.X."/>
            <person name="Dai P.F."/>
            <person name="Guo W.B."/>
            <person name="Han X.H."/>
            <person name="Huang E.J."/>
            <person name="Li L.F."/>
            <person name="Wei W."/>
            <person name="Gao Y.C."/>
            <person name="Liu J.Z."/>
            <person name="Shao H.Z."/>
            <person name="Wang X."/>
            <person name="Wang C.C."/>
            <person name="Yang T.C."/>
            <person name="Huo Q.B."/>
            <person name="Li W."/>
            <person name="Chen H.Y."/>
            <person name="Chen S.E."/>
            <person name="Zhou L.G."/>
            <person name="Ni X.B."/>
            <person name="Tian J.H."/>
            <person name="Sheng Y."/>
            <person name="Liu T."/>
            <person name="Pan Y.S."/>
            <person name="Xia L.Y."/>
            <person name="Li J."/>
            <person name="Zhao F."/>
            <person name="Cao W.C."/>
        </authorList>
    </citation>
    <scope>NUCLEOTIDE SEQUENCE</scope>
    <source>
        <strain evidence="3">Rmic-2018</strain>
    </source>
</reference>
<dbReference type="PANTHER" id="PTHR16074:SF4">
    <property type="entry name" value="BARDET-BIEDL SYNDROME 7 PROTEIN"/>
    <property type="match status" value="1"/>
</dbReference>
<dbReference type="EMBL" id="JABSTU010000001">
    <property type="protein sequence ID" value="KAH8040867.1"/>
    <property type="molecule type" value="Genomic_DNA"/>
</dbReference>
<dbReference type="VEuPathDB" id="VectorBase:LOC119162682"/>
<evidence type="ECO:0000313" key="4">
    <source>
        <dbReference type="Proteomes" id="UP000821866"/>
    </source>
</evidence>
<evidence type="ECO:0000256" key="1">
    <source>
        <dbReference type="SAM" id="MobiDB-lite"/>
    </source>
</evidence>